<name>A0A0K1Q1B9_9BACT</name>
<evidence type="ECO:0000313" key="1">
    <source>
        <dbReference type="EMBL" id="AKU99532.1"/>
    </source>
</evidence>
<dbReference type="GO" id="GO:0006313">
    <property type="term" value="P:DNA transposition"/>
    <property type="evidence" value="ECO:0007669"/>
    <property type="project" value="InterPro"/>
</dbReference>
<dbReference type="InterPro" id="IPR036515">
    <property type="entry name" value="Transposase_17_sf"/>
</dbReference>
<organism evidence="1 2">
    <name type="scientific">Labilithrix luteola</name>
    <dbReference type="NCBI Taxonomy" id="1391654"/>
    <lineage>
        <taxon>Bacteria</taxon>
        <taxon>Pseudomonadati</taxon>
        <taxon>Myxococcota</taxon>
        <taxon>Polyangia</taxon>
        <taxon>Polyangiales</taxon>
        <taxon>Labilitrichaceae</taxon>
        <taxon>Labilithrix</taxon>
    </lineage>
</organism>
<dbReference type="GO" id="GO:0004803">
    <property type="term" value="F:transposase activity"/>
    <property type="evidence" value="ECO:0007669"/>
    <property type="project" value="InterPro"/>
</dbReference>
<sequence>MSRPRCIRPGVTWFITRRVTRRHYLLRPDEDGTTQQIYWYSTGVMAAKFGMELHAAQMLSTHLHEVLTDVRGVLPAFKRDRNRLVANALKAHRGWPEEVFQRASDSCVELHGAEAVLKEIGYTLANVVDAGLVDDPDDWPGVTVSVNDIGQRVIEVERPSVYFDPNNPNWPERVTIPITMPPALIEAFGARAKEVLVSSVREAIASARAAARSAGRFVKTSAAKLCRIPFTRRANSPSPIGARNPTFATGGNAEAAKRARAERKQFHELYRRALDALKKGIAGVSFPPGTWRWARELLPGWLLGGAAVGSERHRHDEVGTQTSAA</sequence>
<dbReference type="GO" id="GO:0003677">
    <property type="term" value="F:DNA binding"/>
    <property type="evidence" value="ECO:0007669"/>
    <property type="project" value="InterPro"/>
</dbReference>
<dbReference type="OrthoDB" id="5493590at2"/>
<accession>A0A0K1Q1B9</accession>
<keyword evidence="2" id="KW-1185">Reference proteome</keyword>
<gene>
    <name evidence="1" type="ORF">AKJ09_06196</name>
</gene>
<evidence type="ECO:0000313" key="2">
    <source>
        <dbReference type="Proteomes" id="UP000064967"/>
    </source>
</evidence>
<protein>
    <submittedName>
        <fullName evidence="1">Uncharacterized protein</fullName>
    </submittedName>
</protein>
<dbReference type="KEGG" id="llu:AKJ09_06196"/>
<dbReference type="Proteomes" id="UP000064967">
    <property type="component" value="Chromosome"/>
</dbReference>
<dbReference type="AlphaFoldDB" id="A0A0K1Q1B9"/>
<dbReference type="SUPFAM" id="SSF143422">
    <property type="entry name" value="Transposase IS200-like"/>
    <property type="match status" value="1"/>
</dbReference>
<dbReference type="EMBL" id="CP012333">
    <property type="protein sequence ID" value="AKU99532.1"/>
    <property type="molecule type" value="Genomic_DNA"/>
</dbReference>
<dbReference type="RefSeq" id="WP_146650972.1">
    <property type="nucleotide sequence ID" value="NZ_CP012333.1"/>
</dbReference>
<proteinExistence type="predicted"/>
<reference evidence="1 2" key="1">
    <citation type="submission" date="2015-08" db="EMBL/GenBank/DDBJ databases">
        <authorList>
            <person name="Babu N.S."/>
            <person name="Beckwith C.J."/>
            <person name="Beseler K.G."/>
            <person name="Brison A."/>
            <person name="Carone J.V."/>
            <person name="Caskin T.P."/>
            <person name="Diamond M."/>
            <person name="Durham M.E."/>
            <person name="Foxe J.M."/>
            <person name="Go M."/>
            <person name="Henderson B.A."/>
            <person name="Jones I.B."/>
            <person name="McGettigan J.A."/>
            <person name="Micheletti S.J."/>
            <person name="Nasrallah M.E."/>
            <person name="Ortiz D."/>
            <person name="Piller C.R."/>
            <person name="Privatt S.R."/>
            <person name="Schneider S.L."/>
            <person name="Sharp S."/>
            <person name="Smith T.C."/>
            <person name="Stanton J.D."/>
            <person name="Ullery H.E."/>
            <person name="Wilson R.J."/>
            <person name="Serrano M.G."/>
            <person name="Buck G."/>
            <person name="Lee V."/>
            <person name="Wang Y."/>
            <person name="Carvalho R."/>
            <person name="Voegtly L."/>
            <person name="Shi R."/>
            <person name="Duckworth R."/>
            <person name="Johnson A."/>
            <person name="Loviza R."/>
            <person name="Walstead R."/>
            <person name="Shah Z."/>
            <person name="Kiflezghi M."/>
            <person name="Wade K."/>
            <person name="Ball S.L."/>
            <person name="Bradley K.W."/>
            <person name="Asai D.J."/>
            <person name="Bowman C.A."/>
            <person name="Russell D.A."/>
            <person name="Pope W.H."/>
            <person name="Jacobs-Sera D."/>
            <person name="Hendrix R.W."/>
            <person name="Hatfull G.F."/>
        </authorList>
    </citation>
    <scope>NUCLEOTIDE SEQUENCE [LARGE SCALE GENOMIC DNA]</scope>
    <source>
        <strain evidence="1 2">DSM 27648</strain>
    </source>
</reference>
<dbReference type="Gene3D" id="3.30.70.1290">
    <property type="entry name" value="Transposase IS200-like"/>
    <property type="match status" value="1"/>
</dbReference>